<keyword evidence="1" id="KW-0472">Membrane</keyword>
<evidence type="ECO:0000313" key="3">
    <source>
        <dbReference type="EMBL" id="KAJ7220772.1"/>
    </source>
</evidence>
<proteinExistence type="predicted"/>
<dbReference type="Pfam" id="PF12537">
    <property type="entry name" value="GPHR_N"/>
    <property type="match status" value="1"/>
</dbReference>
<protein>
    <recommendedName>
        <fullName evidence="2">Golgi pH regulator conserved domain-containing protein</fullName>
    </recommendedName>
</protein>
<organism evidence="3 4">
    <name type="scientific">Mycena pura</name>
    <dbReference type="NCBI Taxonomy" id="153505"/>
    <lineage>
        <taxon>Eukaryota</taxon>
        <taxon>Fungi</taxon>
        <taxon>Dikarya</taxon>
        <taxon>Basidiomycota</taxon>
        <taxon>Agaricomycotina</taxon>
        <taxon>Agaricomycetes</taxon>
        <taxon>Agaricomycetidae</taxon>
        <taxon>Agaricales</taxon>
        <taxon>Marasmiineae</taxon>
        <taxon>Mycenaceae</taxon>
        <taxon>Mycena</taxon>
    </lineage>
</organism>
<reference evidence="3" key="1">
    <citation type="submission" date="2023-03" db="EMBL/GenBank/DDBJ databases">
        <title>Massive genome expansion in bonnet fungi (Mycena s.s.) driven by repeated elements and novel gene families across ecological guilds.</title>
        <authorList>
            <consortium name="Lawrence Berkeley National Laboratory"/>
            <person name="Harder C.B."/>
            <person name="Miyauchi S."/>
            <person name="Viragh M."/>
            <person name="Kuo A."/>
            <person name="Thoen E."/>
            <person name="Andreopoulos B."/>
            <person name="Lu D."/>
            <person name="Skrede I."/>
            <person name="Drula E."/>
            <person name="Henrissat B."/>
            <person name="Morin E."/>
            <person name="Kohler A."/>
            <person name="Barry K."/>
            <person name="LaButti K."/>
            <person name="Morin E."/>
            <person name="Salamov A."/>
            <person name="Lipzen A."/>
            <person name="Mereny Z."/>
            <person name="Hegedus B."/>
            <person name="Baldrian P."/>
            <person name="Stursova M."/>
            <person name="Weitz H."/>
            <person name="Taylor A."/>
            <person name="Grigoriev I.V."/>
            <person name="Nagy L.G."/>
            <person name="Martin F."/>
            <person name="Kauserud H."/>
        </authorList>
    </citation>
    <scope>NUCLEOTIDE SEQUENCE</scope>
    <source>
        <strain evidence="3">9144</strain>
    </source>
</reference>
<dbReference type="EMBL" id="JARJCW010000009">
    <property type="protein sequence ID" value="KAJ7220772.1"/>
    <property type="molecule type" value="Genomic_DNA"/>
</dbReference>
<dbReference type="InterPro" id="IPR022535">
    <property type="entry name" value="Golgi_pH-regulator_cons_dom"/>
</dbReference>
<dbReference type="GO" id="GO:0016020">
    <property type="term" value="C:membrane"/>
    <property type="evidence" value="ECO:0007669"/>
    <property type="project" value="InterPro"/>
</dbReference>
<evidence type="ECO:0000256" key="1">
    <source>
        <dbReference type="SAM" id="Phobius"/>
    </source>
</evidence>
<accession>A0AAD6VSR6</accession>
<feature type="transmembrane region" description="Helical" evidence="1">
    <location>
        <begin position="151"/>
        <end position="173"/>
    </location>
</feature>
<feature type="transmembrane region" description="Helical" evidence="1">
    <location>
        <begin position="73"/>
        <end position="98"/>
    </location>
</feature>
<evidence type="ECO:0000313" key="4">
    <source>
        <dbReference type="Proteomes" id="UP001219525"/>
    </source>
</evidence>
<keyword evidence="1" id="KW-1133">Transmembrane helix</keyword>
<comment type="caution">
    <text evidence="3">The sequence shown here is derived from an EMBL/GenBank/DDBJ whole genome shotgun (WGS) entry which is preliminary data.</text>
</comment>
<feature type="domain" description="Golgi pH regulator conserved" evidence="2">
    <location>
        <begin position="184"/>
        <end position="242"/>
    </location>
</feature>
<feature type="transmembrane region" description="Helical" evidence="1">
    <location>
        <begin position="193"/>
        <end position="214"/>
    </location>
</feature>
<dbReference type="Proteomes" id="UP001219525">
    <property type="component" value="Unassembled WGS sequence"/>
</dbReference>
<gene>
    <name evidence="3" type="ORF">GGX14DRAFT_675946</name>
</gene>
<evidence type="ECO:0000259" key="2">
    <source>
        <dbReference type="Pfam" id="PF12537"/>
    </source>
</evidence>
<sequence>MAAETLTETGILLVIRATVFFACRKYLLRSLYSNLQDLSAVEMPSSSVMAMHEPLPSPITQAERQKPQRKTDFIYSTFSIYLLAVSLKVACCSFSYCFRDRISSAPGPACSAWHFSKMFLLLTCILVLIPFLFSLLLTLGADSAPRLRSTLPRIIFSIASIALYLFALSFIPLPATVTASASLTLMTAMLTRLVVLGTIILGLLAGFGAISSIWNHLPFRNQVPTPTEQDVAGAEYALSSVRCDTSL</sequence>
<keyword evidence="4" id="KW-1185">Reference proteome</keyword>
<keyword evidence="1" id="KW-0812">Transmembrane</keyword>
<dbReference type="AlphaFoldDB" id="A0AAD6VSR6"/>
<name>A0AAD6VSR6_9AGAR</name>
<feature type="transmembrane region" description="Helical" evidence="1">
    <location>
        <begin position="118"/>
        <end position="139"/>
    </location>
</feature>